<dbReference type="InterPro" id="IPR006194">
    <property type="entry name" value="Gly-tRNA-synth_heterodimer"/>
</dbReference>
<name>A0A7C6AFK9_UNCW3</name>
<evidence type="ECO:0000256" key="4">
    <source>
        <dbReference type="ARBA" id="ARBA00022840"/>
    </source>
</evidence>
<dbReference type="Gene3D" id="3.30.930.10">
    <property type="entry name" value="Bira Bifunctional Protein, Domain 2"/>
    <property type="match status" value="1"/>
</dbReference>
<evidence type="ECO:0000256" key="6">
    <source>
        <dbReference type="ARBA" id="ARBA00023146"/>
    </source>
</evidence>
<dbReference type="EMBL" id="DTHJ01000105">
    <property type="protein sequence ID" value="HHS62957.1"/>
    <property type="molecule type" value="Genomic_DNA"/>
</dbReference>
<evidence type="ECO:0000256" key="2">
    <source>
        <dbReference type="ARBA" id="ARBA00022598"/>
    </source>
</evidence>
<organism evidence="9">
    <name type="scientific">candidate division WOR-3 bacterium</name>
    <dbReference type="NCBI Taxonomy" id="2052148"/>
    <lineage>
        <taxon>Bacteria</taxon>
        <taxon>Bacteria division WOR-3</taxon>
    </lineage>
</organism>
<accession>A0A7C6AFK9</accession>
<comment type="catalytic activity">
    <reaction evidence="7 8">
        <text>tRNA(Gly) + glycine + ATP = glycyl-tRNA(Gly) + AMP + diphosphate</text>
        <dbReference type="Rhea" id="RHEA:16013"/>
        <dbReference type="Rhea" id="RHEA-COMP:9664"/>
        <dbReference type="Rhea" id="RHEA-COMP:9683"/>
        <dbReference type="ChEBI" id="CHEBI:30616"/>
        <dbReference type="ChEBI" id="CHEBI:33019"/>
        <dbReference type="ChEBI" id="CHEBI:57305"/>
        <dbReference type="ChEBI" id="CHEBI:78442"/>
        <dbReference type="ChEBI" id="CHEBI:78522"/>
        <dbReference type="ChEBI" id="CHEBI:456215"/>
        <dbReference type="EC" id="6.1.1.14"/>
    </reaction>
</comment>
<dbReference type="HAMAP" id="MF_00254">
    <property type="entry name" value="Gly_tRNA_synth_alpha"/>
    <property type="match status" value="1"/>
</dbReference>
<dbReference type="EC" id="6.1.1.14" evidence="8"/>
<dbReference type="Gene3D" id="1.20.58.180">
    <property type="entry name" value="Class II aaRS and biotin synthetases, domain 2"/>
    <property type="match status" value="1"/>
</dbReference>
<dbReference type="InterPro" id="IPR045864">
    <property type="entry name" value="aa-tRNA-synth_II/BPL/LPL"/>
</dbReference>
<dbReference type="PRINTS" id="PR01044">
    <property type="entry name" value="TRNASYNTHGA"/>
</dbReference>
<dbReference type="NCBIfam" id="NF006827">
    <property type="entry name" value="PRK09348.1"/>
    <property type="match status" value="1"/>
</dbReference>
<dbReference type="GO" id="GO:0005524">
    <property type="term" value="F:ATP binding"/>
    <property type="evidence" value="ECO:0007669"/>
    <property type="project" value="UniProtKB-UniRule"/>
</dbReference>
<keyword evidence="8" id="KW-0963">Cytoplasm</keyword>
<keyword evidence="4 8" id="KW-0067">ATP-binding</keyword>
<gene>
    <name evidence="8" type="primary">glyQ</name>
    <name evidence="9" type="ORF">ENV70_05030</name>
</gene>
<dbReference type="GO" id="GO:0004820">
    <property type="term" value="F:glycine-tRNA ligase activity"/>
    <property type="evidence" value="ECO:0007669"/>
    <property type="project" value="UniProtKB-UniRule"/>
</dbReference>
<sequence>MTFENLILKLKTFWQEKGCLIFEPYNSEVGAGTFNPATFLRILGKKPWNVAYVEPCRRPRDGRYGENPNRVQQYYQFQVIMKPAPNDIQKIYLESLETLGFKLSEHEVKFVEDDWESPTLGAWGIGWEVWLDGLEITQFTYFQQAGGIDLEVIPVEITYGLERICMNLQNVSSIFDLKWNEEVTWGDIYLKNEQEFSKYNFEESDPKRLLLLFNEFEAESKELLKKGLVFPGYDYAIKCSHIFNLIEARGAISVSERAKMIARVRALTSEAAGLYLKKIEGEGKND</sequence>
<dbReference type="Pfam" id="PF02091">
    <property type="entry name" value="tRNA-synt_2e"/>
    <property type="match status" value="1"/>
</dbReference>
<keyword evidence="2 8" id="KW-0436">Ligase</keyword>
<dbReference type="PROSITE" id="PS50861">
    <property type="entry name" value="AA_TRNA_LIGASE_II_GLYAB"/>
    <property type="match status" value="1"/>
</dbReference>
<dbReference type="GO" id="GO:0005829">
    <property type="term" value="C:cytosol"/>
    <property type="evidence" value="ECO:0007669"/>
    <property type="project" value="TreeGrafter"/>
</dbReference>
<keyword evidence="3 8" id="KW-0547">Nucleotide-binding</keyword>
<keyword evidence="5 8" id="KW-0648">Protein biosynthesis</keyword>
<evidence type="ECO:0000256" key="7">
    <source>
        <dbReference type="ARBA" id="ARBA00047937"/>
    </source>
</evidence>
<evidence type="ECO:0000256" key="3">
    <source>
        <dbReference type="ARBA" id="ARBA00022741"/>
    </source>
</evidence>
<protein>
    <recommendedName>
        <fullName evidence="8">Glycine--tRNA ligase alpha subunit</fullName>
        <ecNumber evidence="8">6.1.1.14</ecNumber>
    </recommendedName>
    <alternativeName>
        <fullName evidence="8">Glycyl-tRNA synthetase alpha subunit</fullName>
        <shortName evidence="8">GlyRS</shortName>
    </alternativeName>
</protein>
<comment type="similarity">
    <text evidence="1 8">Belongs to the class-II aminoacyl-tRNA synthetase family.</text>
</comment>
<keyword evidence="6 8" id="KW-0030">Aminoacyl-tRNA synthetase</keyword>
<comment type="subcellular location">
    <subcellularLocation>
        <location evidence="8">Cytoplasm</location>
    </subcellularLocation>
</comment>
<evidence type="ECO:0000256" key="5">
    <source>
        <dbReference type="ARBA" id="ARBA00022917"/>
    </source>
</evidence>
<comment type="caution">
    <text evidence="9">The sequence shown here is derived from an EMBL/GenBank/DDBJ whole genome shotgun (WGS) entry which is preliminary data.</text>
</comment>
<dbReference type="FunFam" id="3.30.930.10:FF:000006">
    <property type="entry name" value="Glycine--tRNA ligase alpha subunit"/>
    <property type="match status" value="1"/>
</dbReference>
<dbReference type="GO" id="GO:0006426">
    <property type="term" value="P:glycyl-tRNA aminoacylation"/>
    <property type="evidence" value="ECO:0007669"/>
    <property type="project" value="UniProtKB-UniRule"/>
</dbReference>
<dbReference type="SUPFAM" id="SSF55681">
    <property type="entry name" value="Class II aaRS and biotin synthetases"/>
    <property type="match status" value="1"/>
</dbReference>
<reference evidence="9" key="1">
    <citation type="journal article" date="2020" name="mSystems">
        <title>Genome- and Community-Level Interaction Insights into Carbon Utilization and Element Cycling Functions of Hydrothermarchaeota in Hydrothermal Sediment.</title>
        <authorList>
            <person name="Zhou Z."/>
            <person name="Liu Y."/>
            <person name="Xu W."/>
            <person name="Pan J."/>
            <person name="Luo Z.H."/>
            <person name="Li M."/>
        </authorList>
    </citation>
    <scope>NUCLEOTIDE SEQUENCE [LARGE SCALE GENOMIC DNA]</scope>
    <source>
        <strain evidence="9">SpSt-783</strain>
    </source>
</reference>
<evidence type="ECO:0000256" key="8">
    <source>
        <dbReference type="HAMAP-Rule" id="MF_00254"/>
    </source>
</evidence>
<dbReference type="PANTHER" id="PTHR30075:SF2">
    <property type="entry name" value="GLYCINE--TRNA LIGASE, CHLOROPLASTIC_MITOCHONDRIAL 2"/>
    <property type="match status" value="1"/>
</dbReference>
<evidence type="ECO:0000256" key="1">
    <source>
        <dbReference type="ARBA" id="ARBA00008226"/>
    </source>
</evidence>
<evidence type="ECO:0000313" key="9">
    <source>
        <dbReference type="EMBL" id="HHS62957.1"/>
    </source>
</evidence>
<proteinExistence type="inferred from homology"/>
<dbReference type="NCBIfam" id="TIGR00388">
    <property type="entry name" value="glyQ"/>
    <property type="match status" value="1"/>
</dbReference>
<dbReference type="PANTHER" id="PTHR30075">
    <property type="entry name" value="GLYCYL-TRNA SYNTHETASE"/>
    <property type="match status" value="1"/>
</dbReference>
<comment type="subunit">
    <text evidence="8">Tetramer of two alpha and two beta subunits.</text>
</comment>
<dbReference type="InterPro" id="IPR002310">
    <property type="entry name" value="Gly-tRNA_ligase_asu"/>
</dbReference>
<dbReference type="AlphaFoldDB" id="A0A7C6AFK9"/>